<keyword evidence="2" id="KW-1185">Reference proteome</keyword>
<dbReference type="EMBL" id="CP113836">
    <property type="protein sequence ID" value="WAL68514.1"/>
    <property type="molecule type" value="Genomic_DNA"/>
</dbReference>
<reference evidence="1" key="1">
    <citation type="submission" date="2022-11" db="EMBL/GenBank/DDBJ databases">
        <authorList>
            <person name="Mo P."/>
        </authorList>
    </citation>
    <scope>NUCLEOTIDE SEQUENCE</scope>
    <source>
        <strain evidence="1">HUAS 11-8</strain>
    </source>
</reference>
<accession>A0ABY7BAS5</accession>
<gene>
    <name evidence="1" type="ORF">ORV05_12310</name>
</gene>
<sequence length="212" mass="23750">MVDGNPGIVNIGGLQWLDYAQAGPRKAMSLVREQKRQYLTPQGPAWVSYWPLLSGFRRAVSSPEPAAELERVIAGVAGKDDWREAVYRQCAQGFLQLLPRGATGVPAAQVTWAESDLRITLRHLIGLRLRNDEYIVVAPYCKEPPLTQETAEVLLHLMEGLIDAILPGATPVVFDTRHGRRFRLHRRTNRNQLDAYIRGLAAGYLRQWSLAA</sequence>
<dbReference type="Proteomes" id="UP001163203">
    <property type="component" value="Chromosome"/>
</dbReference>
<dbReference type="RefSeq" id="WP_268758606.1">
    <property type="nucleotide sequence ID" value="NZ_CP113836.1"/>
</dbReference>
<protein>
    <submittedName>
        <fullName evidence="1">Uncharacterized protein</fullName>
    </submittedName>
</protein>
<evidence type="ECO:0000313" key="2">
    <source>
        <dbReference type="Proteomes" id="UP001163203"/>
    </source>
</evidence>
<organism evidence="1 2">
    <name type="scientific">Amycolatopsis cynarae</name>
    <dbReference type="NCBI Taxonomy" id="2995223"/>
    <lineage>
        <taxon>Bacteria</taxon>
        <taxon>Bacillati</taxon>
        <taxon>Actinomycetota</taxon>
        <taxon>Actinomycetes</taxon>
        <taxon>Pseudonocardiales</taxon>
        <taxon>Pseudonocardiaceae</taxon>
        <taxon>Amycolatopsis</taxon>
    </lineage>
</organism>
<proteinExistence type="predicted"/>
<name>A0ABY7BAS5_9PSEU</name>
<evidence type="ECO:0000313" key="1">
    <source>
        <dbReference type="EMBL" id="WAL68514.1"/>
    </source>
</evidence>